<dbReference type="Gene3D" id="1.10.1070.20">
    <property type="match status" value="1"/>
</dbReference>
<dbReference type="OrthoDB" id="8555656at2"/>
<organism evidence="5 6">
    <name type="scientific">Pandoraea anhela</name>
    <dbReference type="NCBI Taxonomy" id="2508295"/>
    <lineage>
        <taxon>Bacteria</taxon>
        <taxon>Pseudomonadati</taxon>
        <taxon>Pseudomonadota</taxon>
        <taxon>Betaproteobacteria</taxon>
        <taxon>Burkholderiales</taxon>
        <taxon>Burkholderiaceae</taxon>
        <taxon>Pandoraea</taxon>
    </lineage>
</organism>
<reference evidence="5 6" key="1">
    <citation type="submission" date="2019-08" db="EMBL/GenBank/DDBJ databases">
        <authorList>
            <person name="Peeters C."/>
        </authorList>
    </citation>
    <scope>NUCLEOTIDE SEQUENCE [LARGE SCALE GENOMIC DNA]</scope>
    <source>
        <strain evidence="5 6">LMG 31108</strain>
    </source>
</reference>
<sequence length="463" mass="51134">MHWFIGEGRVADQSVRIEEIRRLLRLGPRNAQELMADLSISQPTLSRTIREAPELFTSFRISGDRTPKYGALRQLPGGLSPRQTVYRISTDGAIAPCARVEFMTGGATLELADSRNTLYEGLPPHMTFATPSGFLGRQVARAVALEMQFPESLRDWSDDHRVAYLFTRGLNLPGDLVYGDASLEREMAFRRLQPIPSAQKLDHYQDMANQLKDASYGSSAGGEQPKFLSLTEDVGHVIVKFAKRGSRMADLLSLEHLALQSLSIATVSSASTSLLATDSYTFLEVQRFDRIGRFGRIGMLSAGAIDDEYFGKRNTWSEFATRCEQARYLSASEAEKIHVMAAFSELIGNGDRHFENISLLLNERGGFDRVAPAYDILPMNYAPVGAGIDPDLSPITPKIGTIGAKPNVWGRAYPAAKTFWERVQQGDCSLPIPNEFKDLATKNLAVAKDFVAPLIPAEAKRAD</sequence>
<dbReference type="AlphaFoldDB" id="A0A5E4RW29"/>
<evidence type="ECO:0000259" key="4">
    <source>
        <dbReference type="Pfam" id="PF07804"/>
    </source>
</evidence>
<dbReference type="GO" id="GO:0004674">
    <property type="term" value="F:protein serine/threonine kinase activity"/>
    <property type="evidence" value="ECO:0007669"/>
    <property type="project" value="TreeGrafter"/>
</dbReference>
<dbReference type="InterPro" id="IPR052028">
    <property type="entry name" value="HipA_Ser/Thr_kinase"/>
</dbReference>
<name>A0A5E4RW29_9BURK</name>
<gene>
    <name evidence="5" type="ORF">PAN31108_00390</name>
</gene>
<dbReference type="InterPro" id="IPR012893">
    <property type="entry name" value="HipA-like_C"/>
</dbReference>
<dbReference type="Proteomes" id="UP000406256">
    <property type="component" value="Unassembled WGS sequence"/>
</dbReference>
<keyword evidence="3" id="KW-0418">Kinase</keyword>
<evidence type="ECO:0000313" key="6">
    <source>
        <dbReference type="Proteomes" id="UP000406256"/>
    </source>
</evidence>
<dbReference type="EMBL" id="CABPSB010000001">
    <property type="protein sequence ID" value="VVD66602.1"/>
    <property type="molecule type" value="Genomic_DNA"/>
</dbReference>
<comment type="similarity">
    <text evidence="1">Belongs to the HipA Ser/Thr kinase family.</text>
</comment>
<keyword evidence="6" id="KW-1185">Reference proteome</keyword>
<protein>
    <submittedName>
        <fullName evidence="5">HipA protein</fullName>
    </submittedName>
</protein>
<evidence type="ECO:0000256" key="3">
    <source>
        <dbReference type="ARBA" id="ARBA00022777"/>
    </source>
</evidence>
<evidence type="ECO:0000256" key="1">
    <source>
        <dbReference type="ARBA" id="ARBA00010164"/>
    </source>
</evidence>
<dbReference type="PANTHER" id="PTHR37419:SF8">
    <property type="entry name" value="TOXIN YJJJ"/>
    <property type="match status" value="1"/>
</dbReference>
<keyword evidence="2" id="KW-0808">Transferase</keyword>
<dbReference type="PANTHER" id="PTHR37419">
    <property type="entry name" value="SERINE/THREONINE-PROTEIN KINASE TOXIN HIPA"/>
    <property type="match status" value="1"/>
</dbReference>
<proteinExistence type="inferred from homology"/>
<evidence type="ECO:0000256" key="2">
    <source>
        <dbReference type="ARBA" id="ARBA00022679"/>
    </source>
</evidence>
<evidence type="ECO:0000313" key="5">
    <source>
        <dbReference type="EMBL" id="VVD66602.1"/>
    </source>
</evidence>
<dbReference type="Pfam" id="PF07804">
    <property type="entry name" value="HipA_C"/>
    <property type="match status" value="1"/>
</dbReference>
<feature type="domain" description="HipA-like C-terminal" evidence="4">
    <location>
        <begin position="218"/>
        <end position="381"/>
    </location>
</feature>
<accession>A0A5E4RW29</accession>
<dbReference type="GO" id="GO:0005829">
    <property type="term" value="C:cytosol"/>
    <property type="evidence" value="ECO:0007669"/>
    <property type="project" value="TreeGrafter"/>
</dbReference>